<dbReference type="EMBL" id="STGX01000024">
    <property type="protein sequence ID" value="THV22084.1"/>
    <property type="molecule type" value="Genomic_DNA"/>
</dbReference>
<dbReference type="AlphaFoldDB" id="A0A4S8P331"/>
<gene>
    <name evidence="1" type="ORF">E9998_24000</name>
</gene>
<organism evidence="1 2">
    <name type="scientific">Glycomyces paridis</name>
    <dbReference type="NCBI Taxonomy" id="2126555"/>
    <lineage>
        <taxon>Bacteria</taxon>
        <taxon>Bacillati</taxon>
        <taxon>Actinomycetota</taxon>
        <taxon>Actinomycetes</taxon>
        <taxon>Glycomycetales</taxon>
        <taxon>Glycomycetaceae</taxon>
        <taxon>Glycomyces</taxon>
    </lineage>
</organism>
<dbReference type="Proteomes" id="UP000305792">
    <property type="component" value="Unassembled WGS sequence"/>
</dbReference>
<proteinExistence type="predicted"/>
<accession>A0A4S8P331</accession>
<reference evidence="1 2" key="1">
    <citation type="journal article" date="2018" name="Int. J. Syst. Evol. Microbiol.">
        <title>Glycomyces paridis sp. nov., isolated from the medicinal plant Paris polyphylla.</title>
        <authorList>
            <person name="Fang X.M."/>
            <person name="Bai J.L."/>
            <person name="Su J."/>
            <person name="Zhao L.L."/>
            <person name="Liu H.Y."/>
            <person name="Ma B.P."/>
            <person name="Zhang Y.Q."/>
            <person name="Yu L.Y."/>
        </authorList>
    </citation>
    <scope>NUCLEOTIDE SEQUENCE [LARGE SCALE GENOMIC DNA]</scope>
    <source>
        <strain evidence="1 2">CPCC 204357</strain>
    </source>
</reference>
<evidence type="ECO:0000313" key="2">
    <source>
        <dbReference type="Proteomes" id="UP000305792"/>
    </source>
</evidence>
<comment type="caution">
    <text evidence="1">The sequence shown here is derived from an EMBL/GenBank/DDBJ whole genome shotgun (WGS) entry which is preliminary data.</text>
</comment>
<dbReference type="OrthoDB" id="2375320at2"/>
<name>A0A4S8P331_9ACTN</name>
<dbReference type="RefSeq" id="WP_136532277.1">
    <property type="nucleotide sequence ID" value="NZ_STGX01000024.1"/>
</dbReference>
<sequence>MSMPVIRGYLERPDGTTLAELWGKPSSVLPELWPQHELQQMTSVPTGWITVEERFTTEEGRGGRGCVLIERAAGEDVLKQFRWIGGDLGDVSIFDERGFEDGLTAANAGVVSEFFVQVRNPSGAAQRFVEVTYPFLWYWDAFPTANGWKYLNEAGRAQDLIRWEIEEKSWKVEVRALELRQYLAACSRTAVLQVDYLTKLEHHPFDRVDDEFVNAWAHVGFHALHQAASGRRPALSRVWGQYLVAGQRTSRVPRFEERPEDKDYPDFIYGVDPATGEMLRYTCDPDQLGTYFDQDESRPHYLTAVCFRREVLQPYALEPTKYRMDATSLGCLNLWSLSISTNTAGQIEVYLGDLGRDLPSDEWGHWKSHNVAPEGVIEGGRFRRDFLGQWTSSHDPVGDLRRARERASEVSAKILGRPLWRGLDSTLKAEFSSLIGPLSDDNVSLGQPVLVLTRALVDAIDSKALKSIVVAEKDEKSLQLLRKFVTVLGADEDPTEILRALQRYRSKSGIAHFVGSDQARAAADLEIADLTPFDAFASIVSRLTESLDALTVLMELYIERDGSVNADN</sequence>
<keyword evidence="2" id="KW-1185">Reference proteome</keyword>
<protein>
    <submittedName>
        <fullName evidence="1">Uncharacterized protein</fullName>
    </submittedName>
</protein>
<evidence type="ECO:0000313" key="1">
    <source>
        <dbReference type="EMBL" id="THV22084.1"/>
    </source>
</evidence>